<evidence type="ECO:0000313" key="9">
    <source>
        <dbReference type="EMBL" id="MEA5359136.1"/>
    </source>
</evidence>
<dbReference type="InterPro" id="IPR039356">
    <property type="entry name" value="YfbR/HDDC2"/>
</dbReference>
<name>A0ABU5R1B8_9PSEU</name>
<dbReference type="PANTHER" id="PTHR11845:SF13">
    <property type="entry name" value="5'-DEOXYNUCLEOTIDASE HDDC2"/>
    <property type="match status" value="1"/>
</dbReference>
<reference evidence="9 10" key="1">
    <citation type="submission" date="2023-12" db="EMBL/GenBank/DDBJ databases">
        <title>Amycolatopsis sp. V23-08.</title>
        <authorList>
            <person name="Somphong A."/>
        </authorList>
    </citation>
    <scope>NUCLEOTIDE SEQUENCE [LARGE SCALE GENOMIC DNA]</scope>
    <source>
        <strain evidence="9 10">V23-08</strain>
    </source>
</reference>
<dbReference type="Pfam" id="PF13023">
    <property type="entry name" value="HD_3"/>
    <property type="match status" value="1"/>
</dbReference>
<keyword evidence="7" id="KW-0378">Hydrolase</keyword>
<evidence type="ECO:0000256" key="1">
    <source>
        <dbReference type="ARBA" id="ARBA00001638"/>
    </source>
</evidence>
<proteinExistence type="predicted"/>
<comment type="subunit">
    <text evidence="4">Homodimer.</text>
</comment>
<comment type="catalytic activity">
    <reaction evidence="1">
        <text>a 2'-deoxyribonucleoside 5'-phosphate + H2O = a 2'-deoxyribonucleoside + phosphate</text>
        <dbReference type="Rhea" id="RHEA:36167"/>
        <dbReference type="ChEBI" id="CHEBI:15377"/>
        <dbReference type="ChEBI" id="CHEBI:18274"/>
        <dbReference type="ChEBI" id="CHEBI:43474"/>
        <dbReference type="ChEBI" id="CHEBI:65317"/>
        <dbReference type="EC" id="3.1.3.89"/>
    </reaction>
</comment>
<dbReference type="SMART" id="SM00471">
    <property type="entry name" value="HDc"/>
    <property type="match status" value="1"/>
</dbReference>
<dbReference type="PANTHER" id="PTHR11845">
    <property type="entry name" value="5'-DEOXYNUCLEOTIDASE HDDC2"/>
    <property type="match status" value="1"/>
</dbReference>
<evidence type="ECO:0000256" key="7">
    <source>
        <dbReference type="ARBA" id="ARBA00022801"/>
    </source>
</evidence>
<dbReference type="InterPro" id="IPR006674">
    <property type="entry name" value="HD_domain"/>
</dbReference>
<evidence type="ECO:0000313" key="10">
    <source>
        <dbReference type="Proteomes" id="UP001304298"/>
    </source>
</evidence>
<keyword evidence="6" id="KW-0479">Metal-binding</keyword>
<keyword evidence="10" id="KW-1185">Reference proteome</keyword>
<dbReference type="EC" id="3.1.3.89" evidence="5"/>
<evidence type="ECO:0000256" key="3">
    <source>
        <dbReference type="ARBA" id="ARBA00001941"/>
    </source>
</evidence>
<feature type="domain" description="HD/PDEase" evidence="8">
    <location>
        <begin position="30"/>
        <end position="144"/>
    </location>
</feature>
<evidence type="ECO:0000256" key="6">
    <source>
        <dbReference type="ARBA" id="ARBA00022723"/>
    </source>
</evidence>
<dbReference type="Proteomes" id="UP001304298">
    <property type="component" value="Unassembled WGS sequence"/>
</dbReference>
<comment type="cofactor">
    <cofactor evidence="3">
        <name>Co(2+)</name>
        <dbReference type="ChEBI" id="CHEBI:48828"/>
    </cofactor>
</comment>
<protein>
    <recommendedName>
        <fullName evidence="5">5'-deoxynucleotidase</fullName>
        <ecNumber evidence="5">3.1.3.89</ecNumber>
    </recommendedName>
</protein>
<dbReference type="InterPro" id="IPR003607">
    <property type="entry name" value="HD/PDEase_dom"/>
</dbReference>
<dbReference type="Gene3D" id="1.10.3210.10">
    <property type="entry name" value="Hypothetical protein af1432"/>
    <property type="match status" value="1"/>
</dbReference>
<comment type="caution">
    <text evidence="9">The sequence shown here is derived from an EMBL/GenBank/DDBJ whole genome shotgun (WGS) entry which is preliminary data.</text>
</comment>
<dbReference type="CDD" id="cd00077">
    <property type="entry name" value="HDc"/>
    <property type="match status" value="1"/>
</dbReference>
<evidence type="ECO:0000259" key="8">
    <source>
        <dbReference type="SMART" id="SM00471"/>
    </source>
</evidence>
<comment type="cofactor">
    <cofactor evidence="2">
        <name>Mn(2+)</name>
        <dbReference type="ChEBI" id="CHEBI:29035"/>
    </cofactor>
</comment>
<evidence type="ECO:0000256" key="5">
    <source>
        <dbReference type="ARBA" id="ARBA00012964"/>
    </source>
</evidence>
<dbReference type="SUPFAM" id="SSF109604">
    <property type="entry name" value="HD-domain/PDEase-like"/>
    <property type="match status" value="1"/>
</dbReference>
<dbReference type="EMBL" id="JAYFSI010000001">
    <property type="protein sequence ID" value="MEA5359136.1"/>
    <property type="molecule type" value="Genomic_DNA"/>
</dbReference>
<accession>A0ABU5R1B8</accession>
<dbReference type="RefSeq" id="WP_323324363.1">
    <property type="nucleotide sequence ID" value="NZ_JAYFSI010000001.1"/>
</dbReference>
<sequence length="183" mass="20247">MSDSLASFGYELGVLKRIRRSGWWQAGVRDPESVGEHSLRTAQLAALIAAEEGASPERAAFLALWHDTQETRTGDLPHSAAPYLRKPAPREITADQTADLPVLSRSLVRSAVDEYETRSSAEALCAKDADKLEMLLQALEYRDVGVQRVDEWIESARKGLTTETARKVAEAALTLSPLSWRDR</sequence>
<organism evidence="9 10">
    <name type="scientific">Amycolatopsis heterodermiae</name>
    <dbReference type="NCBI Taxonomy" id="3110235"/>
    <lineage>
        <taxon>Bacteria</taxon>
        <taxon>Bacillati</taxon>
        <taxon>Actinomycetota</taxon>
        <taxon>Actinomycetes</taxon>
        <taxon>Pseudonocardiales</taxon>
        <taxon>Pseudonocardiaceae</taxon>
        <taxon>Amycolatopsis</taxon>
    </lineage>
</organism>
<evidence type="ECO:0000256" key="2">
    <source>
        <dbReference type="ARBA" id="ARBA00001936"/>
    </source>
</evidence>
<evidence type="ECO:0000256" key="4">
    <source>
        <dbReference type="ARBA" id="ARBA00011738"/>
    </source>
</evidence>
<gene>
    <name evidence="9" type="ORF">VA596_06270</name>
</gene>